<dbReference type="InterPro" id="IPR036390">
    <property type="entry name" value="WH_DNA-bd_sf"/>
</dbReference>
<reference evidence="1 2" key="1">
    <citation type="submission" date="2019-08" db="EMBL/GenBank/DDBJ databases">
        <authorList>
            <person name="Peeters C."/>
        </authorList>
    </citation>
    <scope>NUCLEOTIDE SEQUENCE [LARGE SCALE GENOMIC DNA]</scope>
    <source>
        <strain evidence="1 2">LMG 31117</strain>
    </source>
</reference>
<evidence type="ECO:0000313" key="1">
    <source>
        <dbReference type="EMBL" id="VVE68744.1"/>
    </source>
</evidence>
<organism evidence="1 2">
    <name type="scientific">Pandoraea anapnoica</name>
    <dbReference type="NCBI Taxonomy" id="2508301"/>
    <lineage>
        <taxon>Bacteria</taxon>
        <taxon>Pseudomonadati</taxon>
        <taxon>Pseudomonadota</taxon>
        <taxon>Betaproteobacteria</taxon>
        <taxon>Burkholderiales</taxon>
        <taxon>Burkholderiaceae</taxon>
        <taxon>Pandoraea</taxon>
    </lineage>
</organism>
<name>A0A5E5A567_9BURK</name>
<proteinExistence type="predicted"/>
<protein>
    <submittedName>
        <fullName evidence="1">Uncharacterized protein</fullName>
    </submittedName>
</protein>
<dbReference type="OrthoDB" id="8080957at2"/>
<dbReference type="Proteomes" id="UP000383122">
    <property type="component" value="Unassembled WGS sequence"/>
</dbReference>
<accession>A0A5E5A567</accession>
<dbReference type="EMBL" id="CABPSP010000009">
    <property type="protein sequence ID" value="VVE68744.1"/>
    <property type="molecule type" value="Genomic_DNA"/>
</dbReference>
<sequence>MAMKPIEAEGDAVGGNVQRQRIWEAIRENRAEFTARAVATCSRVSTETTRKYLRSLQTAGYIEVTGQRARVTNAGRYRLKKDAGIEAPRIDLRGNVLPPTYCENLWRTMRILGSFSVAELALAASTEDVQIAAMTAQNFVRFLVLAGYVRIEVDARRGIRAAGAKAARYRLMPGKYTGPLPPMVQKRRSVYDQNLKRVVWSKEAGSDVC</sequence>
<dbReference type="SUPFAM" id="SSF46785">
    <property type="entry name" value="Winged helix' DNA-binding domain"/>
    <property type="match status" value="1"/>
</dbReference>
<keyword evidence="2" id="KW-1185">Reference proteome</keyword>
<evidence type="ECO:0000313" key="2">
    <source>
        <dbReference type="Proteomes" id="UP000383122"/>
    </source>
</evidence>
<dbReference type="AlphaFoldDB" id="A0A5E5A567"/>
<dbReference type="RefSeq" id="WP_150738913.1">
    <property type="nucleotide sequence ID" value="NZ_CABPSP010000009.1"/>
</dbReference>
<gene>
    <name evidence="1" type="ORF">PAN31117_03047</name>
</gene>